<accession>A0A4R0RKD0</accession>
<dbReference type="InterPro" id="IPR005612">
    <property type="entry name" value="CCAAT-binding_factor"/>
</dbReference>
<evidence type="ECO:0000256" key="2">
    <source>
        <dbReference type="SAM" id="MobiDB-lite"/>
    </source>
</evidence>
<feature type="compositionally biased region" description="Polar residues" evidence="2">
    <location>
        <begin position="1718"/>
        <end position="1737"/>
    </location>
</feature>
<gene>
    <name evidence="4" type="ORF">EIP91_012222</name>
</gene>
<feature type="compositionally biased region" description="Pro residues" evidence="2">
    <location>
        <begin position="1447"/>
        <end position="1461"/>
    </location>
</feature>
<organism evidence="4 5">
    <name type="scientific">Steccherinum ochraceum</name>
    <dbReference type="NCBI Taxonomy" id="92696"/>
    <lineage>
        <taxon>Eukaryota</taxon>
        <taxon>Fungi</taxon>
        <taxon>Dikarya</taxon>
        <taxon>Basidiomycota</taxon>
        <taxon>Agaricomycotina</taxon>
        <taxon>Agaricomycetes</taxon>
        <taxon>Polyporales</taxon>
        <taxon>Steccherinaceae</taxon>
        <taxon>Steccherinum</taxon>
    </lineage>
</organism>
<feature type="compositionally biased region" description="Low complexity" evidence="2">
    <location>
        <begin position="1326"/>
        <end position="1345"/>
    </location>
</feature>
<feature type="region of interest" description="Disordered" evidence="2">
    <location>
        <begin position="268"/>
        <end position="296"/>
    </location>
</feature>
<feature type="compositionally biased region" description="Low complexity" evidence="2">
    <location>
        <begin position="1016"/>
        <end position="1034"/>
    </location>
</feature>
<sequence length="1823" mass="194645">MAPRPSLPPSHKKRKLNSEKNADDVLVSSIQTLEAQLTAAVSNKTTLNPLADLLDIAQNATEPSVLSKAIYALYRVFVVIIAAGMLSGPAGDDTAKAVRSWINERLQSYAQLLVGLLKDEEKALKTSALTILMSLQKHLSTAVSKTSSTGPQWHNAHFKQAVQGLLTCPSSPRSHQRTKKRKSEEGENTDSGTLDSDVRDLFVDKWLTENDDVRWFFLRESASVLASFDKSSNPHAPANLLSFLERLSTFPTDSSELNSWWVEELGARPPKPKAAAGDDDEEPGSADPADAADDDAEDDWRKFFEEEAPATEQKKTHVRIHKLTIHQSLHSLAAHRAIFTRTWLALLPHLSVGSEESRRALATRALNVMHRGVMPHLTRAVLVMDWVGSCVDYGGSVGLLSLNALFILMKEYNLDYPSFYTRLYTFLDRDVLHLKHRARFFRMTELFLSSTHLPATLLASFVKRLARLSLSAPPAAIVMIIPFTYNILKRHPSLMAMIHRDDEGPDQDAFDFAEPNPTTTRAIDSSLWELYTHRQHYHSAVSTLAKIFSEAFTKPNYALEDFLDHTYNTLFDTEVKRRIKKEPVLALEPAHHTWFQNAESETAQIDKVEELCLKPAWLQSATSPVGASRAVEDDEADLAAPSWSTGADIRWNEPSDDSDSHGFGWSHTEPDLAWGGSTYDDIQIGKATPTVEVPPSSKVDDVEPVAPSPPSAATLSASEPEVEEEEEPPPDDPEPSPAYQTLDEAEPDAPPSPVERTPSPPTIALPDSPSHKPAPITVPSRSPSPDGFGVFSSGFEAPEEESSDFKRIETATLEDDAWGSAWANAEEESAVEEEAEDEWTAAQRRKQDFDQRIPPEFVEDIKKRCEALCDMITPKGASDRLDTDDDSFRNNLRMTMDDLEEMPTIKDEYLPELTLQPPLNFPKTATFKGMTSALKLTRNLPMVRGSPMSHYMASKGSTAWEKSVRGRKDVVEEDPVPVGWRILEKEAPRPAAAPAPKSGGLFSFWGRKESKPVNTPPASVTPVSASAAESSKTSSLERVRSSSDRRASSESARSMSSTRTTDVTSPSSMVPVAGSSPFSPGASSSLPTTPASEGSYADAPMADLDGTEAPPQAAPTAVSRFLNRFSRRKSSIASSTSSPRQSLAMSSDDLEFLSDIVPSVSEGSVDDTKAFAAVLTPEALPPLLAPPPLTTPTSSKSVLTPSLTSASKLLPPQPQSARPVTDDLYSLFDGIESPTSNASGSFPLLGMATSPVQPSPSVASSSRPQSPAVVGLLSPAKPITPSPLSVGAASQAASFGLPPPPAPRVQTPILAPPERQLFAFPPPPSLTSSRSQTPRSLSPPSRPQSGLSQMNRTGSVTASNGRAKVSLPHIGIPPHPSGTPLNNASPALDSPDSGGNSRPITPTSSVPLAVLYPNAVHSNRSSTPSLGLPPPPALPPPSNRSQSLQPILPPPLHASKPPPPSVMTSFDDDDDDFDDFQSSSHQVSHQPMPLTPDSSIISPGYQSPASATHAPMLASSRPPPKPATFGASLAAQKEAANSFFKSAVAAASKPAPLSFDSFDDEFSAFAASSTPMDSSRSRTFDTSGSSLLPADASASSSGFDASNSFSSDAALRTPSPPKPPAKNPPPVAMMSTDASPKKRADSNARPSLSIAPPPPPSASRATRHLHTLSLMELANSEKGKKWLAPPSPLPQPLVPPPGAQGQTHAGGFDFMAEDDSFGSFNSTTMADGFTASNSSPATFGHQPLLSSSSTSSSNGIGLPPPPSGFAKSQSTSSAGSGQWLMGSGSDLSSSSGGLQSIGNSAASKGGKSGGGLSAQDLSFFEGL</sequence>
<dbReference type="Proteomes" id="UP000292702">
    <property type="component" value="Unassembled WGS sequence"/>
</dbReference>
<protein>
    <recommendedName>
        <fullName evidence="3">CCAAT-binding factor domain-containing protein</fullName>
    </recommendedName>
</protein>
<feature type="compositionally biased region" description="Polar residues" evidence="2">
    <location>
        <begin position="1766"/>
        <end position="1776"/>
    </location>
</feature>
<feature type="compositionally biased region" description="Pro residues" evidence="2">
    <location>
        <begin position="748"/>
        <end position="763"/>
    </location>
</feature>
<feature type="compositionally biased region" description="Acidic residues" evidence="2">
    <location>
        <begin position="825"/>
        <end position="839"/>
    </location>
</feature>
<feature type="compositionally biased region" description="Acidic residues" evidence="2">
    <location>
        <begin position="277"/>
        <end position="296"/>
    </location>
</feature>
<dbReference type="EMBL" id="RWJN01000092">
    <property type="protein sequence ID" value="TCD67592.1"/>
    <property type="molecule type" value="Genomic_DNA"/>
</dbReference>
<comment type="caution">
    <text evidence="4">The sequence shown here is derived from an EMBL/GenBank/DDBJ whole genome shotgun (WGS) entry which is preliminary data.</text>
</comment>
<feature type="compositionally biased region" description="Polar residues" evidence="2">
    <location>
        <begin position="1346"/>
        <end position="1360"/>
    </location>
</feature>
<dbReference type="InterPro" id="IPR027193">
    <property type="entry name" value="Noc4"/>
</dbReference>
<feature type="domain" description="CCAAT-binding factor" evidence="3">
    <location>
        <begin position="399"/>
        <end position="545"/>
    </location>
</feature>
<feature type="compositionally biased region" description="Polar residues" evidence="2">
    <location>
        <begin position="1492"/>
        <end position="1506"/>
    </location>
</feature>
<evidence type="ECO:0000313" key="4">
    <source>
        <dbReference type="EMBL" id="TCD67592.1"/>
    </source>
</evidence>
<reference evidence="4 5" key="1">
    <citation type="submission" date="2018-11" db="EMBL/GenBank/DDBJ databases">
        <title>Genome assembly of Steccherinum ochraceum LE-BIN_3174, the white-rot fungus of the Steccherinaceae family (The Residual Polyporoid clade, Polyporales, Basidiomycota).</title>
        <authorList>
            <person name="Fedorova T.V."/>
            <person name="Glazunova O.A."/>
            <person name="Landesman E.O."/>
            <person name="Moiseenko K.V."/>
            <person name="Psurtseva N.V."/>
            <person name="Savinova O.S."/>
            <person name="Shakhova N.V."/>
            <person name="Tyazhelova T.V."/>
            <person name="Vasina D.V."/>
        </authorList>
    </citation>
    <scope>NUCLEOTIDE SEQUENCE [LARGE SCALE GENOMIC DNA]</scope>
    <source>
        <strain evidence="4 5">LE-BIN_3174</strain>
    </source>
</reference>
<feature type="compositionally biased region" description="Pro residues" evidence="2">
    <location>
        <begin position="1427"/>
        <end position="1438"/>
    </location>
</feature>
<comment type="similarity">
    <text evidence="1">Belongs to the CBF/MAK21 family.</text>
</comment>
<dbReference type="PANTHER" id="PTHR12455:SF0">
    <property type="entry name" value="NUCLEOLAR COMPLEX PROTEIN 4 HOMOLOG"/>
    <property type="match status" value="1"/>
</dbReference>
<keyword evidence="5" id="KW-1185">Reference proteome</keyword>
<feature type="compositionally biased region" description="Acidic residues" evidence="2">
    <location>
        <begin position="1466"/>
        <end position="1475"/>
    </location>
</feature>
<feature type="region of interest" description="Disordered" evidence="2">
    <location>
        <begin position="169"/>
        <end position="194"/>
    </location>
</feature>
<feature type="compositionally biased region" description="Low complexity" evidence="2">
    <location>
        <begin position="1250"/>
        <end position="1270"/>
    </location>
</feature>
<feature type="region of interest" description="Disordered" evidence="2">
    <location>
        <begin position="1567"/>
        <end position="1823"/>
    </location>
</feature>
<dbReference type="GO" id="GO:0042254">
    <property type="term" value="P:ribosome biogenesis"/>
    <property type="evidence" value="ECO:0007669"/>
    <property type="project" value="InterPro"/>
</dbReference>
<feature type="compositionally biased region" description="Low complexity" evidence="2">
    <location>
        <begin position="1780"/>
        <end position="1805"/>
    </location>
</feature>
<dbReference type="GO" id="GO:0030692">
    <property type="term" value="C:Noc4p-Nop14p complex"/>
    <property type="evidence" value="ECO:0007669"/>
    <property type="project" value="TreeGrafter"/>
</dbReference>
<evidence type="ECO:0000259" key="3">
    <source>
        <dbReference type="Pfam" id="PF03914"/>
    </source>
</evidence>
<feature type="compositionally biased region" description="Low complexity" evidence="2">
    <location>
        <begin position="1049"/>
        <end position="1062"/>
    </location>
</feature>
<feature type="compositionally biased region" description="Acidic residues" evidence="2">
    <location>
        <begin position="720"/>
        <end position="734"/>
    </location>
</feature>
<feature type="compositionally biased region" description="Pro residues" evidence="2">
    <location>
        <begin position="1614"/>
        <end position="1627"/>
    </location>
</feature>
<feature type="compositionally biased region" description="Low complexity" evidence="2">
    <location>
        <begin position="1073"/>
        <end position="1085"/>
    </location>
</feature>
<feature type="compositionally biased region" description="Basic and acidic residues" evidence="2">
    <location>
        <begin position="1035"/>
        <end position="1048"/>
    </location>
</feature>
<feature type="compositionally biased region" description="Low complexity" evidence="2">
    <location>
        <begin position="1191"/>
        <end position="1205"/>
    </location>
</feature>
<name>A0A4R0RKD0_9APHY</name>
<dbReference type="Pfam" id="PF03914">
    <property type="entry name" value="CBF"/>
    <property type="match status" value="1"/>
</dbReference>
<feature type="compositionally biased region" description="Polar residues" evidence="2">
    <location>
        <begin position="1393"/>
        <end position="1406"/>
    </location>
</feature>
<feature type="compositionally biased region" description="Pro residues" evidence="2">
    <location>
        <begin position="1180"/>
        <end position="1190"/>
    </location>
</feature>
<dbReference type="STRING" id="92696.A0A4R0RKD0"/>
<feature type="region of interest" description="Disordered" evidence="2">
    <location>
        <begin position="1238"/>
        <end position="1525"/>
    </location>
</feature>
<dbReference type="GO" id="GO:0032040">
    <property type="term" value="C:small-subunit processome"/>
    <property type="evidence" value="ECO:0007669"/>
    <property type="project" value="TreeGrafter"/>
</dbReference>
<evidence type="ECO:0000313" key="5">
    <source>
        <dbReference type="Proteomes" id="UP000292702"/>
    </source>
</evidence>
<dbReference type="OrthoDB" id="10263185at2759"/>
<feature type="region of interest" description="Disordered" evidence="2">
    <location>
        <begin position="1011"/>
        <end position="1121"/>
    </location>
</feature>
<proteinExistence type="inferred from homology"/>
<feature type="compositionally biased region" description="Low complexity" evidence="2">
    <location>
        <begin position="1583"/>
        <end position="1610"/>
    </location>
</feature>
<feature type="compositionally biased region" description="Pro residues" evidence="2">
    <location>
        <begin position="1685"/>
        <end position="1698"/>
    </location>
</feature>
<dbReference type="PANTHER" id="PTHR12455">
    <property type="entry name" value="NUCLEOLAR COMPLEX PROTEIN 4"/>
    <property type="match status" value="1"/>
</dbReference>
<feature type="region of interest" description="Disordered" evidence="2">
    <location>
        <begin position="623"/>
        <end position="851"/>
    </location>
</feature>
<evidence type="ECO:0000256" key="1">
    <source>
        <dbReference type="ARBA" id="ARBA00007797"/>
    </source>
</evidence>
<feature type="region of interest" description="Disordered" evidence="2">
    <location>
        <begin position="1180"/>
        <end position="1220"/>
    </location>
</feature>